<keyword evidence="2 4" id="KW-0238">DNA-binding</keyword>
<evidence type="ECO:0000256" key="3">
    <source>
        <dbReference type="ARBA" id="ARBA00023163"/>
    </source>
</evidence>
<reference evidence="6 7" key="1">
    <citation type="journal article" date="2016" name="Front. Microbiol.">
        <title>Comparative Genomics Analysis of Streptomyces Species Reveals Their Adaptation to the Marine Environment and Their Diversity at the Genomic Level.</title>
        <authorList>
            <person name="Tian X."/>
            <person name="Zhang Z."/>
            <person name="Yang T."/>
            <person name="Chen M."/>
            <person name="Li J."/>
            <person name="Chen F."/>
            <person name="Yang J."/>
            <person name="Li W."/>
            <person name="Zhang B."/>
            <person name="Zhang Z."/>
            <person name="Wu J."/>
            <person name="Zhang C."/>
            <person name="Long L."/>
            <person name="Xiao J."/>
        </authorList>
    </citation>
    <scope>NUCLEOTIDE SEQUENCE [LARGE SCALE GENOMIC DNA]</scope>
    <source>
        <strain evidence="6 7">SCSIO 02100</strain>
    </source>
</reference>
<keyword evidence="1" id="KW-0805">Transcription regulation</keyword>
<proteinExistence type="predicted"/>
<dbReference type="PANTHER" id="PTHR30055:SF151">
    <property type="entry name" value="TRANSCRIPTIONAL REGULATORY PROTEIN"/>
    <property type="match status" value="1"/>
</dbReference>
<dbReference type="InterPro" id="IPR036271">
    <property type="entry name" value="Tet_transcr_reg_TetR-rel_C_sf"/>
</dbReference>
<dbReference type="RefSeq" id="WP_070195510.1">
    <property type="nucleotide sequence ID" value="NZ_LJGU01000112.1"/>
</dbReference>
<evidence type="ECO:0000256" key="4">
    <source>
        <dbReference type="PROSITE-ProRule" id="PRU00335"/>
    </source>
</evidence>
<dbReference type="InterPro" id="IPR050109">
    <property type="entry name" value="HTH-type_TetR-like_transc_reg"/>
</dbReference>
<dbReference type="STRING" id="1075402.AN216_05830"/>
<dbReference type="PANTHER" id="PTHR30055">
    <property type="entry name" value="HTH-TYPE TRANSCRIPTIONAL REGULATOR RUTR"/>
    <property type="match status" value="1"/>
</dbReference>
<dbReference type="PRINTS" id="PR00455">
    <property type="entry name" value="HTHTETR"/>
</dbReference>
<dbReference type="PROSITE" id="PS50977">
    <property type="entry name" value="HTH_TETR_2"/>
    <property type="match status" value="1"/>
</dbReference>
<evidence type="ECO:0000313" key="7">
    <source>
        <dbReference type="Proteomes" id="UP000176101"/>
    </source>
</evidence>
<name>A0A1E7KLE8_9ACTN</name>
<dbReference type="InterPro" id="IPR009057">
    <property type="entry name" value="Homeodomain-like_sf"/>
</dbReference>
<keyword evidence="3" id="KW-0804">Transcription</keyword>
<dbReference type="InterPro" id="IPR001647">
    <property type="entry name" value="HTH_TetR"/>
</dbReference>
<dbReference type="Gene3D" id="1.10.357.10">
    <property type="entry name" value="Tetracycline Repressor, domain 2"/>
    <property type="match status" value="1"/>
</dbReference>
<dbReference type="EMBL" id="LJGU01000112">
    <property type="protein sequence ID" value="OEV04789.1"/>
    <property type="molecule type" value="Genomic_DNA"/>
</dbReference>
<dbReference type="GO" id="GO:0003700">
    <property type="term" value="F:DNA-binding transcription factor activity"/>
    <property type="evidence" value="ECO:0007669"/>
    <property type="project" value="TreeGrafter"/>
</dbReference>
<evidence type="ECO:0000259" key="5">
    <source>
        <dbReference type="PROSITE" id="PS50977"/>
    </source>
</evidence>
<gene>
    <name evidence="6" type="ORF">AN216_05830</name>
</gene>
<sequence length="228" mass="25136">MTGRRRWSTEEILDMAAELLRTSDAESFSVRRLAAALGTDSSSLYRHFRSKTELLRAVADRILVAAMEGYRPEGDWKQRITALARRVREAFGRQPQLAAIWGRYASGGTGSRLVMEEVLQALRASSLPEEEIPTHYHRIAVLITALIVSEAGVSTMAPKEYEQGVELFRVTTLGADPERFPSLAHFARDVHPLGADRDAAFEEILAAQLAHIEDASAPRASAEPRPGG</sequence>
<dbReference type="SUPFAM" id="SSF48498">
    <property type="entry name" value="Tetracyclin repressor-like, C-terminal domain"/>
    <property type="match status" value="1"/>
</dbReference>
<feature type="DNA-binding region" description="H-T-H motif" evidence="4">
    <location>
        <begin position="29"/>
        <end position="48"/>
    </location>
</feature>
<accession>A0A1E7KLE8</accession>
<dbReference type="Gene3D" id="1.10.10.60">
    <property type="entry name" value="Homeodomain-like"/>
    <property type="match status" value="1"/>
</dbReference>
<feature type="domain" description="HTH tetR-type" evidence="5">
    <location>
        <begin position="6"/>
        <end position="66"/>
    </location>
</feature>
<evidence type="ECO:0000256" key="1">
    <source>
        <dbReference type="ARBA" id="ARBA00023015"/>
    </source>
</evidence>
<dbReference type="InterPro" id="IPR004111">
    <property type="entry name" value="Repressor_TetR_C"/>
</dbReference>
<dbReference type="GO" id="GO:0045892">
    <property type="term" value="P:negative regulation of DNA-templated transcription"/>
    <property type="evidence" value="ECO:0007669"/>
    <property type="project" value="InterPro"/>
</dbReference>
<dbReference type="SUPFAM" id="SSF46689">
    <property type="entry name" value="Homeodomain-like"/>
    <property type="match status" value="1"/>
</dbReference>
<dbReference type="Proteomes" id="UP000176101">
    <property type="component" value="Unassembled WGS sequence"/>
</dbReference>
<evidence type="ECO:0000256" key="2">
    <source>
        <dbReference type="ARBA" id="ARBA00023125"/>
    </source>
</evidence>
<dbReference type="Pfam" id="PF02909">
    <property type="entry name" value="TetR_C_1"/>
    <property type="match status" value="1"/>
</dbReference>
<dbReference type="OrthoDB" id="3519192at2"/>
<keyword evidence="7" id="KW-1185">Reference proteome</keyword>
<protein>
    <submittedName>
        <fullName evidence="6">Transcriptional regulator</fullName>
    </submittedName>
</protein>
<dbReference type="Pfam" id="PF00440">
    <property type="entry name" value="TetR_N"/>
    <property type="match status" value="1"/>
</dbReference>
<evidence type="ECO:0000313" key="6">
    <source>
        <dbReference type="EMBL" id="OEV04789.1"/>
    </source>
</evidence>
<dbReference type="PATRIC" id="fig|1075402.3.peg.5121"/>
<comment type="caution">
    <text evidence="6">The sequence shown here is derived from an EMBL/GenBank/DDBJ whole genome shotgun (WGS) entry which is preliminary data.</text>
</comment>
<dbReference type="GO" id="GO:0000976">
    <property type="term" value="F:transcription cis-regulatory region binding"/>
    <property type="evidence" value="ECO:0007669"/>
    <property type="project" value="TreeGrafter"/>
</dbReference>
<dbReference type="AlphaFoldDB" id="A0A1E7KLE8"/>
<organism evidence="6 7">
    <name type="scientific">Streptomyces oceani</name>
    <dbReference type="NCBI Taxonomy" id="1075402"/>
    <lineage>
        <taxon>Bacteria</taxon>
        <taxon>Bacillati</taxon>
        <taxon>Actinomycetota</taxon>
        <taxon>Actinomycetes</taxon>
        <taxon>Kitasatosporales</taxon>
        <taxon>Streptomycetaceae</taxon>
        <taxon>Streptomyces</taxon>
    </lineage>
</organism>